<dbReference type="STRING" id="1245528.M3JUK3"/>
<feature type="compositionally biased region" description="Low complexity" evidence="2">
    <location>
        <begin position="201"/>
        <end position="217"/>
    </location>
</feature>
<gene>
    <name evidence="4" type="ORF">G210_3725</name>
</gene>
<feature type="region of interest" description="Disordered" evidence="2">
    <location>
        <begin position="1"/>
        <end position="76"/>
    </location>
</feature>
<feature type="compositionally biased region" description="Low complexity" evidence="2">
    <location>
        <begin position="418"/>
        <end position="455"/>
    </location>
</feature>
<feature type="compositionally biased region" description="Pro residues" evidence="2">
    <location>
        <begin position="534"/>
        <end position="543"/>
    </location>
</feature>
<feature type="compositionally biased region" description="Low complexity" evidence="2">
    <location>
        <begin position="160"/>
        <end position="190"/>
    </location>
</feature>
<accession>M3JUK3</accession>
<feature type="region of interest" description="Disordered" evidence="2">
    <location>
        <begin position="486"/>
        <end position="549"/>
    </location>
</feature>
<evidence type="ECO:0000256" key="1">
    <source>
        <dbReference type="PROSITE-ProRule" id="PRU00176"/>
    </source>
</evidence>
<feature type="compositionally biased region" description="Polar residues" evidence="2">
    <location>
        <begin position="17"/>
        <end position="32"/>
    </location>
</feature>
<feature type="compositionally biased region" description="Polar residues" evidence="2">
    <location>
        <begin position="63"/>
        <end position="74"/>
    </location>
</feature>
<dbReference type="PROSITE" id="PS50102">
    <property type="entry name" value="RRM"/>
    <property type="match status" value="1"/>
</dbReference>
<feature type="compositionally biased region" description="Basic and acidic residues" evidence="2">
    <location>
        <begin position="619"/>
        <end position="632"/>
    </location>
</feature>
<comment type="caution">
    <text evidence="4">The sequence shown here is derived from an EMBL/GenBank/DDBJ whole genome shotgun (WGS) entry which is preliminary data.</text>
</comment>
<dbReference type="InterPro" id="IPR012677">
    <property type="entry name" value="Nucleotide-bd_a/b_plait_sf"/>
</dbReference>
<evidence type="ECO:0000259" key="3">
    <source>
        <dbReference type="PROSITE" id="PS50102"/>
    </source>
</evidence>
<dbReference type="SUPFAM" id="SSF54928">
    <property type="entry name" value="RNA-binding domain, RBD"/>
    <property type="match status" value="1"/>
</dbReference>
<dbReference type="Gene3D" id="3.30.70.330">
    <property type="match status" value="1"/>
</dbReference>
<feature type="compositionally biased region" description="Basic and acidic residues" evidence="2">
    <location>
        <begin position="243"/>
        <end position="254"/>
    </location>
</feature>
<reference evidence="4 5" key="1">
    <citation type="submission" date="2013-02" db="EMBL/GenBank/DDBJ databases">
        <title>Genome sequence of Candida maltosa Xu316, a potential industrial strain for xylitol and ethanol production.</title>
        <authorList>
            <person name="Yu J."/>
            <person name="Wang Q."/>
            <person name="Geng X."/>
            <person name="Bao W."/>
            <person name="He P."/>
            <person name="Cai J."/>
        </authorList>
    </citation>
    <scope>NUCLEOTIDE SEQUENCE [LARGE SCALE GENOMIC DNA]</scope>
    <source>
        <strain evidence="5">Xu316</strain>
    </source>
</reference>
<dbReference type="HOGENOM" id="CLU_417373_0_0_1"/>
<feature type="region of interest" description="Disordered" evidence="2">
    <location>
        <begin position="239"/>
        <end position="273"/>
    </location>
</feature>
<evidence type="ECO:0000256" key="2">
    <source>
        <dbReference type="SAM" id="MobiDB-lite"/>
    </source>
</evidence>
<feature type="compositionally biased region" description="Polar residues" evidence="2">
    <location>
        <begin position="408"/>
        <end position="417"/>
    </location>
</feature>
<keyword evidence="5" id="KW-1185">Reference proteome</keyword>
<evidence type="ECO:0000313" key="5">
    <source>
        <dbReference type="Proteomes" id="UP000011777"/>
    </source>
</evidence>
<feature type="compositionally biased region" description="Polar residues" evidence="2">
    <location>
        <begin position="606"/>
        <end position="617"/>
    </location>
</feature>
<proteinExistence type="predicted"/>
<dbReference type="GO" id="GO:0003723">
    <property type="term" value="F:RNA binding"/>
    <property type="evidence" value="ECO:0007669"/>
    <property type="project" value="UniProtKB-UniRule"/>
</dbReference>
<evidence type="ECO:0000313" key="4">
    <source>
        <dbReference type="EMBL" id="EMG46049.1"/>
    </source>
</evidence>
<dbReference type="OrthoDB" id="1099063at2759"/>
<sequence>MNSSNKASGRSKLSDRSMFNTNVSPFSPSTESDPTESGPAESDPADLNYQQSTIKPFVRKKTTSASPTDFNATPNPHEVIVTNIPQNLTHNDFLNILKPHFEDQAFFYNQVRFIKEDSGTYTAILKIPDLATTNKIISILSKYNLQGHVLEATLNINENSSMQPRPPQSQQSWRPLLSRNSSSVSSINSLFDQRRNSSRASKTSLSSYGSLSKRNSGNLSISSDTPTFVKKPVPPFIMNMVGSREESPNRHESISEDPEQESNNSVDENEEDDDEYIYIKAEESEDPEQMIKVNPTRLFVGNVPYRSTWSSLKQFLVDKSNELIPNNNISILRVEIPMQPLSRSTSMYFYQQSRPQPVVPKTRGFAIVTTGDLESSEKLIELFNNMEFEGRSLTVRFDKFPDYNNYTMQHINNPQHTQSSSSFSQQQQQPQYQQSYPLSSSSSSSSSMSTSTRSSNRQLSFSTDPSLLTSLAFQRNSYQRDLYFASTGHQQSSSSPSPSQIGLPQQPPRPHLSMNQYMVPPPPPPPNAANYSQYPPPPPPQYPTLPGGSNSPSQTYMYWAPPFFPPGAMYAPMQYSYQQSPQSPQSYHYQQFTPPQFHQVQYQPPYNRESFSASPTITPKREEEEEMKKTESISDDEAEKEKARALMNSIKDLSIDK</sequence>
<feature type="compositionally biased region" description="Low complexity" evidence="2">
    <location>
        <begin position="490"/>
        <end position="504"/>
    </location>
</feature>
<dbReference type="InterPro" id="IPR035979">
    <property type="entry name" value="RBD_domain_sf"/>
</dbReference>
<dbReference type="AlphaFoldDB" id="M3JUK3"/>
<feature type="region of interest" description="Disordered" evidence="2">
    <location>
        <begin position="157"/>
        <end position="226"/>
    </location>
</feature>
<dbReference type="EMBL" id="AOGT01002182">
    <property type="protein sequence ID" value="EMG46049.1"/>
    <property type="molecule type" value="Genomic_DNA"/>
</dbReference>
<dbReference type="eggNOG" id="ENOG502SGJV">
    <property type="taxonomic scope" value="Eukaryota"/>
</dbReference>
<dbReference type="OMA" id="KEDHFHI"/>
<feature type="region of interest" description="Disordered" evidence="2">
    <location>
        <begin position="408"/>
        <end position="461"/>
    </location>
</feature>
<protein>
    <recommendedName>
        <fullName evidence="3">RRM domain-containing protein</fullName>
    </recommendedName>
</protein>
<dbReference type="Proteomes" id="UP000011777">
    <property type="component" value="Unassembled WGS sequence"/>
</dbReference>
<name>M3JUK3_CANMX</name>
<feature type="domain" description="RRM" evidence="3">
    <location>
        <begin position="296"/>
        <end position="400"/>
    </location>
</feature>
<organism evidence="4 5">
    <name type="scientific">Candida maltosa (strain Xu316)</name>
    <name type="common">Yeast</name>
    <dbReference type="NCBI Taxonomy" id="1245528"/>
    <lineage>
        <taxon>Eukaryota</taxon>
        <taxon>Fungi</taxon>
        <taxon>Dikarya</taxon>
        <taxon>Ascomycota</taxon>
        <taxon>Saccharomycotina</taxon>
        <taxon>Pichiomycetes</taxon>
        <taxon>Debaryomycetaceae</taxon>
        <taxon>Candida/Lodderomyces clade</taxon>
        <taxon>Candida</taxon>
    </lineage>
</organism>
<feature type="region of interest" description="Disordered" evidence="2">
    <location>
        <begin position="606"/>
        <end position="642"/>
    </location>
</feature>
<dbReference type="InterPro" id="IPR000504">
    <property type="entry name" value="RRM_dom"/>
</dbReference>
<keyword evidence="1" id="KW-0694">RNA-binding</keyword>